<organism evidence="4 5">
    <name type="scientific">Gordonia hirsuta DSM 44140 = NBRC 16056</name>
    <dbReference type="NCBI Taxonomy" id="1121927"/>
    <lineage>
        <taxon>Bacteria</taxon>
        <taxon>Bacillati</taxon>
        <taxon>Actinomycetota</taxon>
        <taxon>Actinomycetes</taxon>
        <taxon>Mycobacteriales</taxon>
        <taxon>Gordoniaceae</taxon>
        <taxon>Gordonia</taxon>
    </lineage>
</organism>
<dbReference type="EMBL" id="BANT01000043">
    <property type="protein sequence ID" value="GAC58574.1"/>
    <property type="molecule type" value="Genomic_DNA"/>
</dbReference>
<dbReference type="Proteomes" id="UP000053405">
    <property type="component" value="Unassembled WGS sequence"/>
</dbReference>
<feature type="domain" description="Prephenate/arogenate dehydrogenase" evidence="3">
    <location>
        <begin position="31"/>
        <end position="319"/>
    </location>
</feature>
<dbReference type="InterPro" id="IPR046825">
    <property type="entry name" value="PDH_C"/>
</dbReference>
<dbReference type="NCBIfam" id="NF005108">
    <property type="entry name" value="PRK06545.1-6"/>
    <property type="match status" value="1"/>
</dbReference>
<dbReference type="SUPFAM" id="SSF48179">
    <property type="entry name" value="6-phosphogluconate dehydrogenase C-terminal domain-like"/>
    <property type="match status" value="1"/>
</dbReference>
<dbReference type="AlphaFoldDB" id="L7LCE9"/>
<dbReference type="InterPro" id="IPR050812">
    <property type="entry name" value="Preph/Arog_dehydrog"/>
</dbReference>
<dbReference type="InterPro" id="IPR036291">
    <property type="entry name" value="NAD(P)-bd_dom_sf"/>
</dbReference>
<proteinExistence type="inferred from homology"/>
<dbReference type="PANTHER" id="PTHR21363:SF0">
    <property type="entry name" value="PREPHENATE DEHYDROGENASE [NADP(+)]"/>
    <property type="match status" value="1"/>
</dbReference>
<keyword evidence="5" id="KW-1185">Reference proteome</keyword>
<dbReference type="Gene3D" id="3.40.50.720">
    <property type="entry name" value="NAD(P)-binding Rossmann-like Domain"/>
    <property type="match status" value="1"/>
</dbReference>
<evidence type="ECO:0000256" key="2">
    <source>
        <dbReference type="ARBA" id="ARBA00023002"/>
    </source>
</evidence>
<evidence type="ECO:0000259" key="3">
    <source>
        <dbReference type="PROSITE" id="PS51176"/>
    </source>
</evidence>
<protein>
    <submittedName>
        <fullName evidence="4">Prephenate dehydrogenase</fullName>
    </submittedName>
</protein>
<reference evidence="4 5" key="1">
    <citation type="submission" date="2012-12" db="EMBL/GenBank/DDBJ databases">
        <title>Whole genome shotgun sequence of Gordonia hirsuta NBRC 16056.</title>
        <authorList>
            <person name="Isaki-Nakamura S."/>
            <person name="Hosoyama A."/>
            <person name="Tsuchikane K."/>
            <person name="Katsumata H."/>
            <person name="Baba S."/>
            <person name="Yamazaki S."/>
            <person name="Fujita N."/>
        </authorList>
    </citation>
    <scope>NUCLEOTIDE SEQUENCE [LARGE SCALE GENOMIC DNA]</scope>
    <source>
        <strain evidence="4 5">NBRC 16056</strain>
    </source>
</reference>
<dbReference type="Pfam" id="PF02153">
    <property type="entry name" value="PDH_N"/>
    <property type="match status" value="1"/>
</dbReference>
<dbReference type="GO" id="GO:0006571">
    <property type="term" value="P:tyrosine biosynthetic process"/>
    <property type="evidence" value="ECO:0007669"/>
    <property type="project" value="InterPro"/>
</dbReference>
<name>L7LCE9_9ACTN</name>
<evidence type="ECO:0000313" key="4">
    <source>
        <dbReference type="EMBL" id="GAC58574.1"/>
    </source>
</evidence>
<comment type="caution">
    <text evidence="4">The sequence shown here is derived from an EMBL/GenBank/DDBJ whole genome shotgun (WGS) entry which is preliminary data.</text>
</comment>
<dbReference type="InterPro" id="IPR003099">
    <property type="entry name" value="Prephen_DH"/>
</dbReference>
<dbReference type="GO" id="GO:0004665">
    <property type="term" value="F:prephenate dehydrogenase (NADP+) activity"/>
    <property type="evidence" value="ECO:0007669"/>
    <property type="project" value="InterPro"/>
</dbReference>
<sequence>MQATVAGFTPSPKSYRPVMCDAESVVHDNARPVCILGLGLIGGSLLRRLADPAAAEPRPVYGYNRSPGTVADATAAGYDATADLASVLTRAAADDALVVLAAPLPALPALVVAVAEHAPGCLLTDVVSVKEEVGRIVAEHHPRARYVGGHPMAGTAESGWAATDPELFTGAMWMVTTHDGTDPDDWLRVADLARAAGAYVVPAAADAHDRAVAAISHNPHLTAAVTATVGAGESELALRLAAGSFRDGTRVAGTAPQLQRAMLEGNANALLNTLSETIDRLTAARDALRDHGSVEVIVDDGHRARRRYQQIAAAEPAPIENVRVGEAGWAQELRRQAHQARVWVG</sequence>
<dbReference type="SUPFAM" id="SSF51735">
    <property type="entry name" value="NAD(P)-binding Rossmann-fold domains"/>
    <property type="match status" value="1"/>
</dbReference>
<evidence type="ECO:0000256" key="1">
    <source>
        <dbReference type="ARBA" id="ARBA00007964"/>
    </source>
</evidence>
<dbReference type="PANTHER" id="PTHR21363">
    <property type="entry name" value="PREPHENATE DEHYDROGENASE"/>
    <property type="match status" value="1"/>
</dbReference>
<dbReference type="STRING" id="1121927.GOHSU_43_00180"/>
<gene>
    <name evidence="4" type="primary">tyrA</name>
    <name evidence="4" type="ORF">GOHSU_43_00180</name>
</gene>
<dbReference type="PROSITE" id="PS51176">
    <property type="entry name" value="PDH_ADH"/>
    <property type="match status" value="1"/>
</dbReference>
<dbReference type="Pfam" id="PF20463">
    <property type="entry name" value="PDH_C"/>
    <property type="match status" value="1"/>
</dbReference>
<dbReference type="Gene3D" id="1.10.3660.10">
    <property type="entry name" value="6-phosphogluconate dehydrogenase C-terminal like domain"/>
    <property type="match status" value="1"/>
</dbReference>
<dbReference type="InterPro" id="IPR008927">
    <property type="entry name" value="6-PGluconate_DH-like_C_sf"/>
</dbReference>
<comment type="similarity">
    <text evidence="1">Belongs to the prephenate/arogenate dehydrogenase family.</text>
</comment>
<dbReference type="InterPro" id="IPR046826">
    <property type="entry name" value="PDH_N"/>
</dbReference>
<keyword evidence="2" id="KW-0560">Oxidoreductase</keyword>
<dbReference type="GO" id="GO:0070403">
    <property type="term" value="F:NAD+ binding"/>
    <property type="evidence" value="ECO:0007669"/>
    <property type="project" value="InterPro"/>
</dbReference>
<evidence type="ECO:0000313" key="5">
    <source>
        <dbReference type="Proteomes" id="UP000053405"/>
    </source>
</evidence>
<dbReference type="eggNOG" id="COG0287">
    <property type="taxonomic scope" value="Bacteria"/>
</dbReference>
<accession>L7LCE9</accession>
<dbReference type="GO" id="GO:0008977">
    <property type="term" value="F:prephenate dehydrogenase (NAD+) activity"/>
    <property type="evidence" value="ECO:0007669"/>
    <property type="project" value="InterPro"/>
</dbReference>